<name>A0ABY6GW13_9GAMM</name>
<organism evidence="2 3">
    <name type="scientific">Endozoicomonas euniceicola</name>
    <dbReference type="NCBI Taxonomy" id="1234143"/>
    <lineage>
        <taxon>Bacteria</taxon>
        <taxon>Pseudomonadati</taxon>
        <taxon>Pseudomonadota</taxon>
        <taxon>Gammaproteobacteria</taxon>
        <taxon>Oceanospirillales</taxon>
        <taxon>Endozoicomonadaceae</taxon>
        <taxon>Endozoicomonas</taxon>
    </lineage>
</organism>
<dbReference type="PROSITE" id="PS51257">
    <property type="entry name" value="PROKAR_LIPOPROTEIN"/>
    <property type="match status" value="1"/>
</dbReference>
<dbReference type="SUPFAM" id="SSF52096">
    <property type="entry name" value="ClpP/crotonase"/>
    <property type="match status" value="1"/>
</dbReference>
<dbReference type="Gene3D" id="3.90.226.10">
    <property type="entry name" value="2-enoyl-CoA Hydratase, Chain A, domain 1"/>
    <property type="match status" value="1"/>
</dbReference>
<protein>
    <recommendedName>
        <fullName evidence="4">Alpha/beta hydrolase</fullName>
    </recommendedName>
</protein>
<dbReference type="Proteomes" id="UP001163255">
    <property type="component" value="Chromosome"/>
</dbReference>
<sequence length="188" mass="20908">MIKKIIVAFCALILFGCSAVLDYEPVTFNVTGDSIEMNGVIDSHIKSKLQRILNENPQVTTIVMQNVEGSVDDVANLEAARLVRKKGLNTHIPGNGLVTSGGTDFFLAGKKRTIEKGARIGVHSWGGFGVDDAAKLPKSDPEHQKYLQYYKEMGINSEFYWYTLNSAPNQDIHWMTPAEIKKYQITSQ</sequence>
<dbReference type="RefSeq" id="WP_262598894.1">
    <property type="nucleotide sequence ID" value="NZ_CP103300.1"/>
</dbReference>
<accession>A0ABY6GW13</accession>
<dbReference type="EMBL" id="CP103300">
    <property type="protein sequence ID" value="UYM16599.1"/>
    <property type="molecule type" value="Genomic_DNA"/>
</dbReference>
<feature type="chain" id="PRO_5046368761" description="Alpha/beta hydrolase" evidence="1">
    <location>
        <begin position="20"/>
        <end position="188"/>
    </location>
</feature>
<evidence type="ECO:0000256" key="1">
    <source>
        <dbReference type="SAM" id="SignalP"/>
    </source>
</evidence>
<evidence type="ECO:0008006" key="4">
    <source>
        <dbReference type="Google" id="ProtNLM"/>
    </source>
</evidence>
<feature type="signal peptide" evidence="1">
    <location>
        <begin position="1"/>
        <end position="19"/>
    </location>
</feature>
<reference evidence="2" key="1">
    <citation type="submission" date="2022-10" db="EMBL/GenBank/DDBJ databases">
        <title>Completed Genome Sequence of two octocoral isolated bacterium, Endozoicomonas euniceicola EF212T and Endozoicomonas gorgoniicola PS125T.</title>
        <authorList>
            <person name="Chiou Y.-J."/>
            <person name="Chen Y.-H."/>
        </authorList>
    </citation>
    <scope>NUCLEOTIDE SEQUENCE</scope>
    <source>
        <strain evidence="2">EF212</strain>
    </source>
</reference>
<gene>
    <name evidence="2" type="ORF">NX720_01315</name>
</gene>
<dbReference type="InterPro" id="IPR029045">
    <property type="entry name" value="ClpP/crotonase-like_dom_sf"/>
</dbReference>
<keyword evidence="1" id="KW-0732">Signal</keyword>
<evidence type="ECO:0000313" key="2">
    <source>
        <dbReference type="EMBL" id="UYM16599.1"/>
    </source>
</evidence>
<evidence type="ECO:0000313" key="3">
    <source>
        <dbReference type="Proteomes" id="UP001163255"/>
    </source>
</evidence>
<proteinExistence type="predicted"/>
<keyword evidence="3" id="KW-1185">Reference proteome</keyword>